<evidence type="ECO:0000256" key="1">
    <source>
        <dbReference type="SAM" id="MobiDB-lite"/>
    </source>
</evidence>
<gene>
    <name evidence="2" type="ORF">EVAR_87091_1</name>
</gene>
<dbReference type="AlphaFoldDB" id="A0A4C1VNZ7"/>
<feature type="region of interest" description="Disordered" evidence="1">
    <location>
        <begin position="26"/>
        <end position="111"/>
    </location>
</feature>
<keyword evidence="3" id="KW-1185">Reference proteome</keyword>
<feature type="compositionally biased region" description="Basic residues" evidence="1">
    <location>
        <begin position="28"/>
        <end position="44"/>
    </location>
</feature>
<dbReference type="Proteomes" id="UP000299102">
    <property type="component" value="Unassembled WGS sequence"/>
</dbReference>
<name>A0A4C1VNZ7_EUMVA</name>
<accession>A0A4C1VNZ7</accession>
<evidence type="ECO:0000313" key="3">
    <source>
        <dbReference type="Proteomes" id="UP000299102"/>
    </source>
</evidence>
<reference evidence="2 3" key="1">
    <citation type="journal article" date="2019" name="Commun. Biol.">
        <title>The bagworm genome reveals a unique fibroin gene that provides high tensile strength.</title>
        <authorList>
            <person name="Kono N."/>
            <person name="Nakamura H."/>
            <person name="Ohtoshi R."/>
            <person name="Tomita M."/>
            <person name="Numata K."/>
            <person name="Arakawa K."/>
        </authorList>
    </citation>
    <scope>NUCLEOTIDE SEQUENCE [LARGE SCALE GENOMIC DNA]</scope>
</reference>
<organism evidence="2 3">
    <name type="scientific">Eumeta variegata</name>
    <name type="common">Bagworm moth</name>
    <name type="synonym">Eumeta japonica</name>
    <dbReference type="NCBI Taxonomy" id="151549"/>
    <lineage>
        <taxon>Eukaryota</taxon>
        <taxon>Metazoa</taxon>
        <taxon>Ecdysozoa</taxon>
        <taxon>Arthropoda</taxon>
        <taxon>Hexapoda</taxon>
        <taxon>Insecta</taxon>
        <taxon>Pterygota</taxon>
        <taxon>Neoptera</taxon>
        <taxon>Endopterygota</taxon>
        <taxon>Lepidoptera</taxon>
        <taxon>Glossata</taxon>
        <taxon>Ditrysia</taxon>
        <taxon>Tineoidea</taxon>
        <taxon>Psychidae</taxon>
        <taxon>Oiketicinae</taxon>
        <taxon>Eumeta</taxon>
    </lineage>
</organism>
<proteinExistence type="predicted"/>
<feature type="compositionally biased region" description="Basic residues" evidence="1">
    <location>
        <begin position="78"/>
        <end position="87"/>
    </location>
</feature>
<sequence length="132" mass="14779">MRKSSTIGKANVVNDPLIDRNKTILSSHRIKLGRKQSKRQRRRTIQGSQIQRSGRPETESGDTSPARLTGPYFSAGGRPRRPTRRRLINQIDLSRRRSPFAPRSGSGALSRARPICRYPDDVCGLDSVLCVP</sequence>
<comment type="caution">
    <text evidence="2">The sequence shown here is derived from an EMBL/GenBank/DDBJ whole genome shotgun (WGS) entry which is preliminary data.</text>
</comment>
<protein>
    <submittedName>
        <fullName evidence="2">Uncharacterized protein</fullName>
    </submittedName>
</protein>
<evidence type="ECO:0000313" key="2">
    <source>
        <dbReference type="EMBL" id="GBP40828.1"/>
    </source>
</evidence>
<dbReference type="EMBL" id="BGZK01000388">
    <property type="protein sequence ID" value="GBP40828.1"/>
    <property type="molecule type" value="Genomic_DNA"/>
</dbReference>